<feature type="domain" description="Alpha/beta hydrolase fold-3" evidence="3">
    <location>
        <begin position="75"/>
        <end position="289"/>
    </location>
</feature>
<organism evidence="4 5">
    <name type="scientific">Microthlaspi erraticum</name>
    <dbReference type="NCBI Taxonomy" id="1685480"/>
    <lineage>
        <taxon>Eukaryota</taxon>
        <taxon>Viridiplantae</taxon>
        <taxon>Streptophyta</taxon>
        <taxon>Embryophyta</taxon>
        <taxon>Tracheophyta</taxon>
        <taxon>Spermatophyta</taxon>
        <taxon>Magnoliopsida</taxon>
        <taxon>eudicotyledons</taxon>
        <taxon>Gunneridae</taxon>
        <taxon>Pentapetalae</taxon>
        <taxon>rosids</taxon>
        <taxon>malvids</taxon>
        <taxon>Brassicales</taxon>
        <taxon>Brassicaceae</taxon>
        <taxon>Coluteocarpeae</taxon>
        <taxon>Microthlaspi</taxon>
    </lineage>
</organism>
<keyword evidence="2" id="KW-0378">Hydrolase</keyword>
<protein>
    <recommendedName>
        <fullName evidence="3">Alpha/beta hydrolase fold-3 domain-containing protein</fullName>
    </recommendedName>
</protein>
<proteinExistence type="inferred from homology"/>
<gene>
    <name evidence="4" type="ORF">MERR_LOCUS35271</name>
</gene>
<dbReference type="PROSITE" id="PS01173">
    <property type="entry name" value="LIPASE_GDXG_HIS"/>
    <property type="match status" value="1"/>
</dbReference>
<dbReference type="GO" id="GO:0016787">
    <property type="term" value="F:hydrolase activity"/>
    <property type="evidence" value="ECO:0007669"/>
    <property type="project" value="UniProtKB-KW"/>
</dbReference>
<accession>A0A6D2K856</accession>
<reference evidence="4" key="1">
    <citation type="submission" date="2020-01" db="EMBL/GenBank/DDBJ databases">
        <authorList>
            <person name="Mishra B."/>
        </authorList>
    </citation>
    <scope>NUCLEOTIDE SEQUENCE [LARGE SCALE GENOMIC DNA]</scope>
</reference>
<evidence type="ECO:0000313" key="4">
    <source>
        <dbReference type="EMBL" id="CAA7048036.1"/>
    </source>
</evidence>
<evidence type="ECO:0000259" key="3">
    <source>
        <dbReference type="Pfam" id="PF07859"/>
    </source>
</evidence>
<sequence length="314" mass="35392">MESTKKQVSLELFPWLIVYSDGTFERLAGTDFCPPGLDPETKVLSKDIIIDPKTGLSARIYRPDSIQPGQKLPLVLYFHGGAFLIASASFPSYHTSVNKLVGEANIIAVSVSYRLAPENPLPTAYEDSWNALQEINSGNEPWINDYADLDRFFLVGDSAGANISHHLAFRAKQSDQTVKIKGIGMIHPYFWGTQPIGSEITDEARKQMVDGWWRFVCPSEKGSEDPWINPFADGSPDLEGLGCERVLVTVAEKDILSERGKMYYERLVKSKWRGKAEIMETKEKDHVFHIFEPDCDEAMEMLRRLALFINQVEA</sequence>
<evidence type="ECO:0000313" key="5">
    <source>
        <dbReference type="Proteomes" id="UP000467841"/>
    </source>
</evidence>
<dbReference type="Gene3D" id="3.40.50.1820">
    <property type="entry name" value="alpha/beta hydrolase"/>
    <property type="match status" value="1"/>
</dbReference>
<dbReference type="InterPro" id="IPR002168">
    <property type="entry name" value="Lipase_GDXG_HIS_AS"/>
</dbReference>
<dbReference type="InterPro" id="IPR050466">
    <property type="entry name" value="Carboxylest/Gibb_receptor"/>
</dbReference>
<dbReference type="EMBL" id="CACVBM020001385">
    <property type="protein sequence ID" value="CAA7048036.1"/>
    <property type="molecule type" value="Genomic_DNA"/>
</dbReference>
<dbReference type="PANTHER" id="PTHR23024">
    <property type="entry name" value="ARYLACETAMIDE DEACETYLASE"/>
    <property type="match status" value="1"/>
</dbReference>
<comment type="similarity">
    <text evidence="1">Belongs to the 'GDXG' lipolytic enzyme family.</text>
</comment>
<dbReference type="Proteomes" id="UP000467841">
    <property type="component" value="Unassembled WGS sequence"/>
</dbReference>
<dbReference type="InterPro" id="IPR029058">
    <property type="entry name" value="AB_hydrolase_fold"/>
</dbReference>
<evidence type="ECO:0000256" key="1">
    <source>
        <dbReference type="ARBA" id="ARBA00010515"/>
    </source>
</evidence>
<name>A0A6D2K856_9BRAS</name>
<evidence type="ECO:0000256" key="2">
    <source>
        <dbReference type="ARBA" id="ARBA00022801"/>
    </source>
</evidence>
<dbReference type="InterPro" id="IPR013094">
    <property type="entry name" value="AB_hydrolase_3"/>
</dbReference>
<dbReference type="AlphaFoldDB" id="A0A6D2K856"/>
<dbReference type="SUPFAM" id="SSF53474">
    <property type="entry name" value="alpha/beta-Hydrolases"/>
    <property type="match status" value="1"/>
</dbReference>
<comment type="caution">
    <text evidence="4">The sequence shown here is derived from an EMBL/GenBank/DDBJ whole genome shotgun (WGS) entry which is preliminary data.</text>
</comment>
<keyword evidence="5" id="KW-1185">Reference proteome</keyword>
<dbReference type="PANTHER" id="PTHR23024:SF577">
    <property type="entry name" value="CARBOXYLESTERASE 2-RELATED"/>
    <property type="match status" value="1"/>
</dbReference>
<dbReference type="OrthoDB" id="408631at2759"/>
<dbReference type="Pfam" id="PF07859">
    <property type="entry name" value="Abhydrolase_3"/>
    <property type="match status" value="1"/>
</dbReference>